<proteinExistence type="predicted"/>
<evidence type="ECO:0000256" key="3">
    <source>
        <dbReference type="ARBA" id="ARBA00022827"/>
    </source>
</evidence>
<dbReference type="InterPro" id="IPR013216">
    <property type="entry name" value="Methyltransf_11"/>
</dbReference>
<dbReference type="Gene3D" id="3.40.50.150">
    <property type="entry name" value="Vaccinia Virus protein VP39"/>
    <property type="match status" value="1"/>
</dbReference>
<evidence type="ECO:0000313" key="7">
    <source>
        <dbReference type="Proteomes" id="UP001055219"/>
    </source>
</evidence>
<dbReference type="GO" id="GO:0050660">
    <property type="term" value="F:flavin adenine dinucleotide binding"/>
    <property type="evidence" value="ECO:0007669"/>
    <property type="project" value="InterPro"/>
</dbReference>
<dbReference type="GO" id="GO:0008757">
    <property type="term" value="F:S-adenosylmethionine-dependent methyltransferase activity"/>
    <property type="evidence" value="ECO:0007669"/>
    <property type="project" value="InterPro"/>
</dbReference>
<dbReference type="Gene3D" id="3.50.50.60">
    <property type="entry name" value="FAD/NAD(P)-binding domain"/>
    <property type="match status" value="1"/>
</dbReference>
<dbReference type="OrthoDB" id="10017101at2759"/>
<comment type="cofactor">
    <cofactor evidence="1">
        <name>FAD</name>
        <dbReference type="ChEBI" id="CHEBI:57692"/>
    </cofactor>
</comment>
<name>A0A9Q0B9A1_9HYPO</name>
<dbReference type="GO" id="GO:0008115">
    <property type="term" value="F:sarcosine oxidase activity"/>
    <property type="evidence" value="ECO:0007669"/>
    <property type="project" value="TreeGrafter"/>
</dbReference>
<keyword evidence="7" id="KW-1185">Reference proteome</keyword>
<dbReference type="Proteomes" id="UP001055219">
    <property type="component" value="Unassembled WGS sequence"/>
</dbReference>
<dbReference type="SUPFAM" id="SSF53335">
    <property type="entry name" value="S-adenosyl-L-methionine-dependent methyltransferases"/>
    <property type="match status" value="1"/>
</dbReference>
<reference evidence="6" key="1">
    <citation type="journal article" date="2021" name="J Fungi (Basel)">
        <title>Genomic and Metabolomic Analyses of the Marine Fungus Emericellopsis cladophorae: Insights into Saltwater Adaptability Mechanisms and Its Biosynthetic Potential.</title>
        <authorList>
            <person name="Goncalves M.F.M."/>
            <person name="Hilario S."/>
            <person name="Van de Peer Y."/>
            <person name="Esteves A.C."/>
            <person name="Alves A."/>
        </authorList>
    </citation>
    <scope>NUCLEOTIDE SEQUENCE</scope>
    <source>
        <strain evidence="6">MUM 19.33</strain>
    </source>
</reference>
<evidence type="ECO:0000256" key="2">
    <source>
        <dbReference type="ARBA" id="ARBA00022630"/>
    </source>
</evidence>
<dbReference type="GeneID" id="75829380"/>
<keyword evidence="2" id="KW-0285">Flavoprotein</keyword>
<dbReference type="PANTHER" id="PTHR10961">
    <property type="entry name" value="PEROXISOMAL SARCOSINE OXIDASE"/>
    <property type="match status" value="1"/>
</dbReference>
<keyword evidence="3" id="KW-0274">FAD</keyword>
<dbReference type="EMBL" id="JAGIXG020000107">
    <property type="protein sequence ID" value="KAI6777772.1"/>
    <property type="molecule type" value="Genomic_DNA"/>
</dbReference>
<gene>
    <name evidence="6" type="ORF">J7T54_002874</name>
</gene>
<dbReference type="InterPro" id="IPR029063">
    <property type="entry name" value="SAM-dependent_MTases_sf"/>
</dbReference>
<evidence type="ECO:0000256" key="4">
    <source>
        <dbReference type="ARBA" id="ARBA00023002"/>
    </source>
</evidence>
<keyword evidence="4" id="KW-0560">Oxidoreductase</keyword>
<dbReference type="PANTHER" id="PTHR10961:SF46">
    <property type="entry name" value="PEROXISOMAL SARCOSINE OXIDASE"/>
    <property type="match status" value="1"/>
</dbReference>
<dbReference type="Pfam" id="PF08241">
    <property type="entry name" value="Methyltransf_11"/>
    <property type="match status" value="1"/>
</dbReference>
<dbReference type="CDD" id="cd02440">
    <property type="entry name" value="AdoMet_MTases"/>
    <property type="match status" value="1"/>
</dbReference>
<evidence type="ECO:0000259" key="5">
    <source>
        <dbReference type="Pfam" id="PF08241"/>
    </source>
</evidence>
<feature type="domain" description="Methyltransferase type 11" evidence="5">
    <location>
        <begin position="46"/>
        <end position="146"/>
    </location>
</feature>
<dbReference type="InterPro" id="IPR036188">
    <property type="entry name" value="FAD/NAD-bd_sf"/>
</dbReference>
<organism evidence="6 7">
    <name type="scientific">Emericellopsis cladophorae</name>
    <dbReference type="NCBI Taxonomy" id="2686198"/>
    <lineage>
        <taxon>Eukaryota</taxon>
        <taxon>Fungi</taxon>
        <taxon>Dikarya</taxon>
        <taxon>Ascomycota</taxon>
        <taxon>Pezizomycotina</taxon>
        <taxon>Sordariomycetes</taxon>
        <taxon>Hypocreomycetidae</taxon>
        <taxon>Hypocreales</taxon>
        <taxon>Bionectriaceae</taxon>
        <taxon>Emericellopsis</taxon>
    </lineage>
</organism>
<evidence type="ECO:0000256" key="1">
    <source>
        <dbReference type="ARBA" id="ARBA00001974"/>
    </source>
</evidence>
<evidence type="ECO:0000313" key="6">
    <source>
        <dbReference type="EMBL" id="KAI6777772.1"/>
    </source>
</evidence>
<reference evidence="6" key="2">
    <citation type="submission" date="2022-07" db="EMBL/GenBank/DDBJ databases">
        <authorList>
            <person name="Goncalves M.F.M."/>
            <person name="Hilario S."/>
            <person name="Van De Peer Y."/>
            <person name="Esteves A.C."/>
            <person name="Alves A."/>
        </authorList>
    </citation>
    <scope>NUCLEOTIDE SEQUENCE</scope>
    <source>
        <strain evidence="6">MUM 19.33</strain>
    </source>
</reference>
<protein>
    <recommendedName>
        <fullName evidence="5">Methyltransferase type 11 domain-containing protein</fullName>
    </recommendedName>
</protein>
<accession>A0A9Q0B9A1</accession>
<dbReference type="InterPro" id="IPR045170">
    <property type="entry name" value="MTOX"/>
</dbReference>
<sequence>MSLEADTRVWDKTARSYAKSKVSDQAGYQRTLDRTRSLLKPTDRALELGCGTGSTALLLARHVQSYLATDISPEMTKICEEKKQHEDSNAVGLHALSFRAASAESLAAENPCFDVILGFNYLHLVRDLPTTLQSVYTMLKDGGLFITKTGCVGDMNVLLPWVVLPIMQMVGKAPTRNGKTRSAALAVLACGRLTPVLLPQLNGLQHPVCERLTNFPVQARRVIDRLLDVHMPELASEGIAIAIAKTRICWYIDMFDNHFVVDRVPRPQGLMVATGGSGHPFKYLPNIGDWVIDVMEGVGLSRPAVRAWRSRGSNGENPPVTTLMMGARGDRVLSNFALVRRVSKDAKCATLAESRLPELVVPAEPGILLRFYV</sequence>
<dbReference type="RefSeq" id="XP_051358628.1">
    <property type="nucleotide sequence ID" value="XM_051510474.1"/>
</dbReference>
<dbReference type="AlphaFoldDB" id="A0A9Q0B9A1"/>
<comment type="caution">
    <text evidence="6">The sequence shown here is derived from an EMBL/GenBank/DDBJ whole genome shotgun (WGS) entry which is preliminary data.</text>
</comment>